<reference evidence="2" key="1">
    <citation type="journal article" date="2020" name="Nature">
        <title>Giant virus diversity and host interactions through global metagenomics.</title>
        <authorList>
            <person name="Schulz F."/>
            <person name="Roux S."/>
            <person name="Paez-Espino D."/>
            <person name="Jungbluth S."/>
            <person name="Walsh D.A."/>
            <person name="Denef V.J."/>
            <person name="McMahon K.D."/>
            <person name="Konstantinidis K.T."/>
            <person name="Eloe-Fadrosh E.A."/>
            <person name="Kyrpides N.C."/>
            <person name="Woyke T."/>
        </authorList>
    </citation>
    <scope>NUCLEOTIDE SEQUENCE</scope>
    <source>
        <strain evidence="2">GVMAG-M-3300023184-177</strain>
    </source>
</reference>
<keyword evidence="1" id="KW-1133">Transmembrane helix</keyword>
<proteinExistence type="predicted"/>
<feature type="transmembrane region" description="Helical" evidence="1">
    <location>
        <begin position="7"/>
        <end position="29"/>
    </location>
</feature>
<sequence length="52" mass="5987">MSIDKDGIILIIVSLLITILIIVCIKFIFVRCNNNDFAIISKRINQERVQLI</sequence>
<dbReference type="AlphaFoldDB" id="A0A6C0HW52"/>
<evidence type="ECO:0000256" key="1">
    <source>
        <dbReference type="SAM" id="Phobius"/>
    </source>
</evidence>
<protein>
    <submittedName>
        <fullName evidence="2">Uncharacterized protein</fullName>
    </submittedName>
</protein>
<organism evidence="2">
    <name type="scientific">viral metagenome</name>
    <dbReference type="NCBI Taxonomy" id="1070528"/>
    <lineage>
        <taxon>unclassified sequences</taxon>
        <taxon>metagenomes</taxon>
        <taxon>organismal metagenomes</taxon>
    </lineage>
</organism>
<name>A0A6C0HW52_9ZZZZ</name>
<dbReference type="EMBL" id="MN740017">
    <property type="protein sequence ID" value="QHT84376.1"/>
    <property type="molecule type" value="Genomic_DNA"/>
</dbReference>
<accession>A0A6C0HW52</accession>
<keyword evidence="1" id="KW-0472">Membrane</keyword>
<evidence type="ECO:0000313" key="2">
    <source>
        <dbReference type="EMBL" id="QHT84376.1"/>
    </source>
</evidence>
<keyword evidence="1" id="KW-0812">Transmembrane</keyword>